<dbReference type="PANTHER" id="PTHR10357:SF179">
    <property type="entry name" value="NEUTRAL AND BASIC AMINO ACID TRANSPORT PROTEIN RBAT"/>
    <property type="match status" value="1"/>
</dbReference>
<dbReference type="GO" id="GO:0043169">
    <property type="term" value="F:cation binding"/>
    <property type="evidence" value="ECO:0007669"/>
    <property type="project" value="InterPro"/>
</dbReference>
<evidence type="ECO:0000313" key="5">
    <source>
        <dbReference type="EMBL" id="ARN55964.1"/>
    </source>
</evidence>
<gene>
    <name evidence="5" type="ORF">STSP1_00333</name>
</gene>
<comment type="catalytic activity">
    <reaction evidence="3">
        <text>Endohydrolysis of (1-&gt;4)-alpha-D-glucosidic linkages in polysaccharides containing three or more (1-&gt;4)-alpha-linked D-glucose units.</text>
        <dbReference type="EC" id="3.2.1.1"/>
    </reaction>
</comment>
<dbReference type="InterPro" id="IPR017853">
    <property type="entry name" value="GH"/>
</dbReference>
<name>A0A1W6LJQ5_9BACT</name>
<evidence type="ECO:0000256" key="2">
    <source>
        <dbReference type="RuleBase" id="RU003615"/>
    </source>
</evidence>
<dbReference type="InterPro" id="IPR006046">
    <property type="entry name" value="Alpha_amylase"/>
</dbReference>
<dbReference type="PRINTS" id="PR00110">
    <property type="entry name" value="ALPHAAMYLASE"/>
</dbReference>
<dbReference type="EMBL" id="CP021023">
    <property type="protein sequence ID" value="ARN55964.1"/>
    <property type="molecule type" value="Genomic_DNA"/>
</dbReference>
<dbReference type="Gene3D" id="2.60.40.1180">
    <property type="entry name" value="Golgi alpha-mannosidase II"/>
    <property type="match status" value="1"/>
</dbReference>
<protein>
    <recommendedName>
        <fullName evidence="3">Alpha-amylase</fullName>
        <ecNumber evidence="3">3.2.1.1</ecNumber>
    </recommendedName>
</protein>
<dbReference type="GO" id="GO:0009313">
    <property type="term" value="P:oligosaccharide catabolic process"/>
    <property type="evidence" value="ECO:0007669"/>
    <property type="project" value="TreeGrafter"/>
</dbReference>
<keyword evidence="3 5" id="KW-0326">Glycosidase</keyword>
<dbReference type="InterPro" id="IPR013780">
    <property type="entry name" value="Glyco_hydro_b"/>
</dbReference>
<dbReference type="Proteomes" id="UP000193334">
    <property type="component" value="Chromosome"/>
</dbReference>
<evidence type="ECO:0000256" key="1">
    <source>
        <dbReference type="ARBA" id="ARBA00008061"/>
    </source>
</evidence>
<dbReference type="STRING" id="1941349.STSP1_00333"/>
<sequence>MRISLLMLIFTIAYTSGESAGKNWWEGAVFYEVFVRSFYDSDADGIGDIKGLTEKLNYLNDGKPETKGDLGIDALWLMPIMPSPSYHGYDVTDYRNINPDYGNLPDFRRFLKEAHSRGIKVIIDFVPNHTSNKHPWFKKSLKANQNAQNAFRNFYIWQNDNEVGANWHKTPSGSYYGFFSPVMPDLNYKNRDVRKQIEKAGKFWIEDVGVDGFRLDAVKYLVENGENIQNTNGTLRVLKNLRKAWKGLSEDVFIIGEIWDNAEVIREYTIKDCVDMGFEFPFAWTLIEGIKDCRPDKIAQKLERACICYPDMRFAPFLSNHDQNRIFSQIGKDEAKMKLAAAVLLTSPGTPFLYYGEEIGMAGTKPDPEIRKPMQWSAGKNAGFSKAQPWQKPNENFRQFNVQSMEFQEQSLLNWYKKLIRLRSRNKALSRGDFTLLEAGCDSILAFQRSCKGEIIAVVHNFSEENADVDDLMIKAYETNTDLRLERLIGSRLDAKESSLTITGTAKPCSTEIFRITAD</sequence>
<dbReference type="SUPFAM" id="SSF51011">
    <property type="entry name" value="Glycosyl hydrolase domain"/>
    <property type="match status" value="1"/>
</dbReference>
<feature type="domain" description="Glycosyl hydrolase family 13 catalytic" evidence="4">
    <location>
        <begin position="32"/>
        <end position="423"/>
    </location>
</feature>
<evidence type="ECO:0000313" key="6">
    <source>
        <dbReference type="Proteomes" id="UP000193334"/>
    </source>
</evidence>
<dbReference type="SUPFAM" id="SSF51445">
    <property type="entry name" value="(Trans)glycosidases"/>
    <property type="match status" value="1"/>
</dbReference>
<dbReference type="InterPro" id="IPR006047">
    <property type="entry name" value="GH13_cat_dom"/>
</dbReference>
<keyword evidence="6" id="KW-1185">Reference proteome</keyword>
<reference evidence="6" key="1">
    <citation type="submission" date="2017-04" db="EMBL/GenBank/DDBJ databases">
        <title>Comparative genomics and description of representatives of a novel lineage of planctomycetes thriving in anoxic sediments.</title>
        <authorList>
            <person name="Spring S."/>
            <person name="Bunk B."/>
            <person name="Sproer C."/>
        </authorList>
    </citation>
    <scope>NUCLEOTIDE SEQUENCE [LARGE SCALE GENOMIC DNA]</scope>
    <source>
        <strain evidence="6">ST-PulAB-D4</strain>
    </source>
</reference>
<dbReference type="RefSeq" id="WP_085754684.1">
    <property type="nucleotide sequence ID" value="NZ_CP021023.1"/>
</dbReference>
<dbReference type="PANTHER" id="PTHR10357">
    <property type="entry name" value="ALPHA-AMYLASE FAMILY MEMBER"/>
    <property type="match status" value="1"/>
</dbReference>
<keyword evidence="3" id="KW-0119">Carbohydrate metabolism</keyword>
<organism evidence="5 6">
    <name type="scientific">Sedimentisphaera salicampi</name>
    <dbReference type="NCBI Taxonomy" id="1941349"/>
    <lineage>
        <taxon>Bacteria</taxon>
        <taxon>Pseudomonadati</taxon>
        <taxon>Planctomycetota</taxon>
        <taxon>Phycisphaerae</taxon>
        <taxon>Sedimentisphaerales</taxon>
        <taxon>Sedimentisphaeraceae</taxon>
        <taxon>Sedimentisphaera</taxon>
    </lineage>
</organism>
<dbReference type="AlphaFoldDB" id="A0A1W6LJQ5"/>
<dbReference type="Gene3D" id="3.90.400.10">
    <property type="entry name" value="Oligo-1,6-glucosidase, Domain 2"/>
    <property type="match status" value="1"/>
</dbReference>
<evidence type="ECO:0000259" key="4">
    <source>
        <dbReference type="SMART" id="SM00642"/>
    </source>
</evidence>
<comment type="similarity">
    <text evidence="1 2">Belongs to the glycosyl hydrolase 13 family.</text>
</comment>
<dbReference type="GO" id="GO:0004556">
    <property type="term" value="F:alpha-amylase activity"/>
    <property type="evidence" value="ECO:0007669"/>
    <property type="project" value="UniProtKB-UniRule"/>
</dbReference>
<dbReference type="InterPro" id="IPR045857">
    <property type="entry name" value="O16G_dom_2"/>
</dbReference>
<dbReference type="SMART" id="SM00642">
    <property type="entry name" value="Aamy"/>
    <property type="match status" value="1"/>
</dbReference>
<proteinExistence type="inferred from homology"/>
<dbReference type="CDD" id="cd11316">
    <property type="entry name" value="AmyAc_bac2_AmyA"/>
    <property type="match status" value="1"/>
</dbReference>
<dbReference type="Gene3D" id="3.20.20.80">
    <property type="entry name" value="Glycosidases"/>
    <property type="match status" value="1"/>
</dbReference>
<dbReference type="KEGG" id="pbp:STSP1_00333"/>
<dbReference type="Pfam" id="PF00128">
    <property type="entry name" value="Alpha-amylase"/>
    <property type="match status" value="1"/>
</dbReference>
<keyword evidence="3 5" id="KW-0378">Hydrolase</keyword>
<accession>A0A1W6LJQ5</accession>
<evidence type="ECO:0000256" key="3">
    <source>
        <dbReference type="RuleBase" id="RU361134"/>
    </source>
</evidence>
<dbReference type="EC" id="3.2.1.1" evidence="3"/>